<dbReference type="EnsemblPlants" id="PGSC0003DMT400020587">
    <property type="protein sequence ID" value="PGSC0003DMT400020587"/>
    <property type="gene ID" value="PGSC0003DMG401007971"/>
</dbReference>
<protein>
    <submittedName>
        <fullName evidence="1">Protein COQ10 B, mitochondrial</fullName>
    </submittedName>
</protein>
<reference evidence="2" key="1">
    <citation type="journal article" date="2011" name="Nature">
        <title>Genome sequence and analysis of the tuber crop potato.</title>
        <authorList>
            <consortium name="The Potato Genome Sequencing Consortium"/>
        </authorList>
    </citation>
    <scope>NUCLEOTIDE SEQUENCE [LARGE SCALE GENOMIC DNA]</scope>
    <source>
        <strain evidence="2">cv. DM1-3 516 R44</strain>
    </source>
</reference>
<gene>
    <name evidence="1" type="primary">LOC102597335</name>
</gene>
<evidence type="ECO:0000313" key="2">
    <source>
        <dbReference type="Proteomes" id="UP000011115"/>
    </source>
</evidence>
<proteinExistence type="predicted"/>
<keyword evidence="2" id="KW-1185">Reference proteome</keyword>
<organism evidence="1 2">
    <name type="scientific">Solanum tuberosum</name>
    <name type="common">Potato</name>
    <dbReference type="NCBI Taxonomy" id="4113"/>
    <lineage>
        <taxon>Eukaryota</taxon>
        <taxon>Viridiplantae</taxon>
        <taxon>Streptophyta</taxon>
        <taxon>Embryophyta</taxon>
        <taxon>Tracheophyta</taxon>
        <taxon>Spermatophyta</taxon>
        <taxon>Magnoliopsida</taxon>
        <taxon>eudicotyledons</taxon>
        <taxon>Gunneridae</taxon>
        <taxon>Pentapetalae</taxon>
        <taxon>asterids</taxon>
        <taxon>lamiids</taxon>
        <taxon>Solanales</taxon>
        <taxon>Solanaceae</taxon>
        <taxon>Solanoideae</taxon>
        <taxon>Solaneae</taxon>
        <taxon>Solanum</taxon>
    </lineage>
</organism>
<dbReference type="OrthoDB" id="292693at2759"/>
<sequence>MKVAFRKVTVCVSSVALDFQEDKLDIAKWSKLQEIEISIELTDAFFKKVRH</sequence>
<dbReference type="Gramene" id="PGSC0003DMT400020587">
    <property type="protein sequence ID" value="PGSC0003DMT400020587"/>
    <property type="gene ID" value="PGSC0003DMG401007971"/>
</dbReference>
<evidence type="ECO:0000313" key="1">
    <source>
        <dbReference type="EnsemblPlants" id="PGSC0003DMT400020587"/>
    </source>
</evidence>
<reference evidence="1" key="2">
    <citation type="submission" date="2015-06" db="UniProtKB">
        <authorList>
            <consortium name="EnsemblPlants"/>
        </authorList>
    </citation>
    <scope>IDENTIFICATION</scope>
    <source>
        <strain evidence="1">DM1-3 516 R44</strain>
    </source>
</reference>
<dbReference type="Proteomes" id="UP000011115">
    <property type="component" value="Unassembled WGS sequence"/>
</dbReference>
<dbReference type="AlphaFoldDB" id="M1ADR7"/>
<accession>M1ADR7</accession>
<dbReference type="ExpressionAtlas" id="M1ADR7">
    <property type="expression patterns" value="baseline"/>
</dbReference>
<dbReference type="HOGENOM" id="CLU_3110202_0_0_1"/>
<name>M1ADR7_SOLTU</name>